<dbReference type="RefSeq" id="WP_114985195.1">
    <property type="nucleotide sequence ID" value="NZ_CP027806.1"/>
</dbReference>
<gene>
    <name evidence="8" type="primary">hemA</name>
    <name evidence="16" type="ORF">CYPRO_2823</name>
</gene>
<evidence type="ECO:0000256" key="5">
    <source>
        <dbReference type="ARBA" id="ARBA00023002"/>
    </source>
</evidence>
<dbReference type="KEGG" id="cprv:CYPRO_2823"/>
<feature type="site" description="Important for activity" evidence="8 11">
    <location>
        <position position="101"/>
    </location>
</feature>
<dbReference type="Pfam" id="PF05201">
    <property type="entry name" value="GlutR_N"/>
    <property type="match status" value="1"/>
</dbReference>
<dbReference type="InterPro" id="IPR015896">
    <property type="entry name" value="4pyrrol_synth_GluRdtase_dimer"/>
</dbReference>
<dbReference type="AlphaFoldDB" id="A0A345UNK9"/>
<proteinExistence type="inferred from homology"/>
<evidence type="ECO:0000256" key="3">
    <source>
        <dbReference type="ARBA" id="ARBA00012970"/>
    </source>
</evidence>
<evidence type="ECO:0000256" key="11">
    <source>
        <dbReference type="PIRSR" id="PIRSR000445-4"/>
    </source>
</evidence>
<dbReference type="Proteomes" id="UP000254808">
    <property type="component" value="Chromosome"/>
</dbReference>
<evidence type="ECO:0000256" key="10">
    <source>
        <dbReference type="PIRSR" id="PIRSR000445-3"/>
    </source>
</evidence>
<keyword evidence="17" id="KW-1185">Reference proteome</keyword>
<reference evidence="16 17" key="1">
    <citation type="submission" date="2018-03" db="EMBL/GenBank/DDBJ databases">
        <title>Phenotypic and genomic properties of Cyclonatronum proteinivorum gen. nov., sp. nov., a haloalkaliphilic bacteroidete from soda lakes possessing Na+-translocating rhodopsin.</title>
        <authorList>
            <person name="Toshchakov S.V."/>
            <person name="Korzhenkov A."/>
            <person name="Samarov N.I."/>
            <person name="Kublanov I.V."/>
            <person name="Muntyan M.S."/>
            <person name="Sorokin D.Y."/>
        </authorList>
    </citation>
    <scope>NUCLEOTIDE SEQUENCE [LARGE SCALE GENOMIC DNA]</scope>
    <source>
        <strain evidence="16 17">Omega</strain>
    </source>
</reference>
<dbReference type="InterPro" id="IPR036343">
    <property type="entry name" value="GluRdtase_N_sf"/>
</dbReference>
<dbReference type="PIRSF" id="PIRSF000445">
    <property type="entry name" value="4pyrrol_synth_GluRdtase"/>
    <property type="match status" value="1"/>
</dbReference>
<protein>
    <recommendedName>
        <fullName evidence="3 8">Glutamyl-tRNA reductase</fullName>
        <shortName evidence="8">GluTR</shortName>
        <ecNumber evidence="3 8">1.2.1.70</ecNumber>
    </recommendedName>
</protein>
<evidence type="ECO:0000313" key="17">
    <source>
        <dbReference type="Proteomes" id="UP000254808"/>
    </source>
</evidence>
<dbReference type="Gene3D" id="3.40.50.720">
    <property type="entry name" value="NAD(P)-binding Rossmann-like Domain"/>
    <property type="match status" value="1"/>
</dbReference>
<dbReference type="InterPro" id="IPR000343">
    <property type="entry name" value="4pyrrol_synth_GluRdtase"/>
</dbReference>
<dbReference type="SUPFAM" id="SSF69075">
    <property type="entry name" value="Glutamyl tRNA-reductase dimerization domain"/>
    <property type="match status" value="1"/>
</dbReference>
<dbReference type="GO" id="GO:0019353">
    <property type="term" value="P:protoporphyrinogen IX biosynthetic process from glutamate"/>
    <property type="evidence" value="ECO:0007669"/>
    <property type="project" value="TreeGrafter"/>
</dbReference>
<dbReference type="EC" id="1.2.1.70" evidence="3 8"/>
<feature type="binding site" evidence="8">
    <location>
        <begin position="55"/>
        <end position="58"/>
    </location>
    <ligand>
        <name>substrate</name>
    </ligand>
</feature>
<feature type="active site" description="Nucleophile" evidence="8 9">
    <location>
        <position position="56"/>
    </location>
</feature>
<feature type="domain" description="Quinate/shikimate 5-dehydrogenase/glutamyl-tRNA reductase" evidence="14">
    <location>
        <begin position="173"/>
        <end position="304"/>
    </location>
</feature>
<comment type="caution">
    <text evidence="8">Lacks conserved residue(s) required for the propagation of feature annotation.</text>
</comment>
<dbReference type="InterPro" id="IPR006151">
    <property type="entry name" value="Shikm_DH/Glu-tRNA_Rdtase"/>
</dbReference>
<dbReference type="SUPFAM" id="SSF51735">
    <property type="entry name" value="NAD(P)-binding Rossmann-fold domains"/>
    <property type="match status" value="1"/>
</dbReference>
<dbReference type="Gene3D" id="3.30.460.30">
    <property type="entry name" value="Glutamyl-tRNA reductase, N-terminal domain"/>
    <property type="match status" value="1"/>
</dbReference>
<dbReference type="CDD" id="cd05213">
    <property type="entry name" value="NAD_bind_Glutamyl_tRNA_reduct"/>
    <property type="match status" value="1"/>
</dbReference>
<dbReference type="FunFam" id="3.30.460.30:FF:000001">
    <property type="entry name" value="Glutamyl-tRNA reductase"/>
    <property type="match status" value="1"/>
</dbReference>
<evidence type="ECO:0000256" key="1">
    <source>
        <dbReference type="ARBA" id="ARBA00005059"/>
    </source>
</evidence>
<dbReference type="SUPFAM" id="SSF69742">
    <property type="entry name" value="Glutamyl tRNA-reductase catalytic, N-terminal domain"/>
    <property type="match status" value="1"/>
</dbReference>
<keyword evidence="4 8" id="KW-0521">NADP</keyword>
<evidence type="ECO:0000256" key="4">
    <source>
        <dbReference type="ARBA" id="ARBA00022857"/>
    </source>
</evidence>
<evidence type="ECO:0000256" key="2">
    <source>
        <dbReference type="ARBA" id="ARBA00005916"/>
    </source>
</evidence>
<dbReference type="GO" id="GO:0050661">
    <property type="term" value="F:NADP binding"/>
    <property type="evidence" value="ECO:0007669"/>
    <property type="project" value="InterPro"/>
</dbReference>
<dbReference type="GO" id="GO:0008883">
    <property type="term" value="F:glutamyl-tRNA reductase activity"/>
    <property type="evidence" value="ECO:0007669"/>
    <property type="project" value="UniProtKB-UniRule"/>
</dbReference>
<evidence type="ECO:0000259" key="15">
    <source>
        <dbReference type="Pfam" id="PF05201"/>
    </source>
</evidence>
<dbReference type="Pfam" id="PF01488">
    <property type="entry name" value="Shikimate_DH"/>
    <property type="match status" value="1"/>
</dbReference>
<evidence type="ECO:0000259" key="13">
    <source>
        <dbReference type="Pfam" id="PF00745"/>
    </source>
</evidence>
<dbReference type="OrthoDB" id="110209at2"/>
<comment type="similarity">
    <text evidence="2 8 12">Belongs to the glutamyl-tRNA reductase family.</text>
</comment>
<organism evidence="16 17">
    <name type="scientific">Cyclonatronum proteinivorum</name>
    <dbReference type="NCBI Taxonomy" id="1457365"/>
    <lineage>
        <taxon>Bacteria</taxon>
        <taxon>Pseudomonadati</taxon>
        <taxon>Balneolota</taxon>
        <taxon>Balneolia</taxon>
        <taxon>Balneolales</taxon>
        <taxon>Cyclonatronaceae</taxon>
        <taxon>Cyclonatronum</taxon>
    </lineage>
</organism>
<sequence length="418" mass="47498">MDKSILLEKFTLIGINHHLADVRVREKFSLSWEEQSTLLEDAKVQGISGMIIVSTCNRTEIFATTSDAELLSILFCKHSKGSMGEFKEYGFIRHGEHALRHFYRVAVGLEAQILGDLQIIKQVKESYRLSSDLGLADSVIHRLMQSVTRTHKRTRNETSLGMGAASTAYAAVQLAKRRMKKLTGKKVLLVGAGKIGKVTCKNLIAMGASDVTVINRNMTRAERLSMRFPVNVAPIKNIDIEIARADLIIVATGASHAVINHGHMDLCDPEAGEKLMIDLSVPRNIADEVGEMPFVHLINMDMLSDTLDETFRERQANIPHVERIIEEEFDQWCTWLSELRVVPTIRAINTKFDQIRRKEIERFRHKMNEETMTQVEHLTQRIINKIVAHSIEHLKENQGRTEEVTRIIHDMYKIGDEV</sequence>
<dbReference type="HAMAP" id="MF_00087">
    <property type="entry name" value="Glu_tRNA_reductase"/>
    <property type="match status" value="1"/>
</dbReference>
<dbReference type="PANTHER" id="PTHR43013:SF1">
    <property type="entry name" value="GLUTAMYL-TRNA REDUCTASE"/>
    <property type="match status" value="1"/>
</dbReference>
<comment type="subunit">
    <text evidence="8">Homodimer.</text>
</comment>
<dbReference type="EMBL" id="CP027806">
    <property type="protein sequence ID" value="AXJ02061.1"/>
    <property type="molecule type" value="Genomic_DNA"/>
</dbReference>
<evidence type="ECO:0000256" key="12">
    <source>
        <dbReference type="RuleBase" id="RU000584"/>
    </source>
</evidence>
<feature type="domain" description="Tetrapyrrole biosynthesis glutamyl-tRNA reductase dimerisation" evidence="13">
    <location>
        <begin position="321"/>
        <end position="413"/>
    </location>
</feature>
<dbReference type="InterPro" id="IPR036291">
    <property type="entry name" value="NAD(P)-bd_dom_sf"/>
</dbReference>
<comment type="catalytic activity">
    <reaction evidence="7 8 12">
        <text>(S)-4-amino-5-oxopentanoate + tRNA(Glu) + NADP(+) = L-glutamyl-tRNA(Glu) + NADPH + H(+)</text>
        <dbReference type="Rhea" id="RHEA:12344"/>
        <dbReference type="Rhea" id="RHEA-COMP:9663"/>
        <dbReference type="Rhea" id="RHEA-COMP:9680"/>
        <dbReference type="ChEBI" id="CHEBI:15378"/>
        <dbReference type="ChEBI" id="CHEBI:57501"/>
        <dbReference type="ChEBI" id="CHEBI:57783"/>
        <dbReference type="ChEBI" id="CHEBI:58349"/>
        <dbReference type="ChEBI" id="CHEBI:78442"/>
        <dbReference type="ChEBI" id="CHEBI:78520"/>
        <dbReference type="EC" id="1.2.1.70"/>
    </reaction>
</comment>
<feature type="binding site" evidence="8">
    <location>
        <begin position="116"/>
        <end position="118"/>
    </location>
    <ligand>
        <name>substrate</name>
    </ligand>
</feature>
<evidence type="ECO:0000256" key="6">
    <source>
        <dbReference type="ARBA" id="ARBA00023244"/>
    </source>
</evidence>
<dbReference type="InterPro" id="IPR036453">
    <property type="entry name" value="GluRdtase_dimer_dom_sf"/>
</dbReference>
<name>A0A345UNK9_9BACT</name>
<feature type="binding site" evidence="8">
    <location>
        <position position="122"/>
    </location>
    <ligand>
        <name>substrate</name>
    </ligand>
</feature>
<comment type="miscellaneous">
    <text evidence="8">During catalysis, the active site Cys acts as a nucleophile attacking the alpha-carbonyl group of tRNA-bound glutamate with the formation of a thioester intermediate between enzyme and glutamate, and the concomitant release of tRNA(Glu). The thioester intermediate is finally reduced by direct hydride transfer from NADPH, to form the product GSA.</text>
</comment>
<feature type="binding site" evidence="8 10">
    <location>
        <begin position="191"/>
        <end position="196"/>
    </location>
    <ligand>
        <name>NADP(+)</name>
        <dbReference type="ChEBI" id="CHEBI:58349"/>
    </ligand>
</feature>
<dbReference type="NCBIfam" id="TIGR01035">
    <property type="entry name" value="hemA"/>
    <property type="match status" value="1"/>
</dbReference>
<evidence type="ECO:0000256" key="8">
    <source>
        <dbReference type="HAMAP-Rule" id="MF_00087"/>
    </source>
</evidence>
<dbReference type="UniPathway" id="UPA00251">
    <property type="reaction ID" value="UER00316"/>
</dbReference>
<accession>A0A345UNK9</accession>
<comment type="pathway">
    <text evidence="1 8 12">Porphyrin-containing compound metabolism; protoporphyrin-IX biosynthesis; 5-aminolevulinate from L-glutamyl-tRNA(Glu): step 1/2.</text>
</comment>
<keyword evidence="6 8" id="KW-0627">Porphyrin biosynthesis</keyword>
<evidence type="ECO:0000256" key="9">
    <source>
        <dbReference type="PIRSR" id="PIRSR000445-1"/>
    </source>
</evidence>
<dbReference type="InterPro" id="IPR015895">
    <property type="entry name" value="4pyrrol_synth_GluRdtase_N"/>
</dbReference>
<keyword evidence="5 8" id="KW-0560">Oxidoreductase</keyword>
<dbReference type="PANTHER" id="PTHR43013">
    <property type="entry name" value="GLUTAMYL-TRNA REDUCTASE"/>
    <property type="match status" value="1"/>
</dbReference>
<evidence type="ECO:0000313" key="16">
    <source>
        <dbReference type="EMBL" id="AXJ02061.1"/>
    </source>
</evidence>
<dbReference type="Pfam" id="PF00745">
    <property type="entry name" value="GlutR_dimer"/>
    <property type="match status" value="1"/>
</dbReference>
<evidence type="ECO:0000259" key="14">
    <source>
        <dbReference type="Pfam" id="PF01488"/>
    </source>
</evidence>
<comment type="domain">
    <text evidence="8">Possesses an unusual extended V-shaped dimeric structure with each monomer consisting of three distinct domains arranged along a curved 'spinal' alpha-helix. The N-terminal catalytic domain specifically recognizes the glutamate moiety of the substrate. The second domain is the NADPH-binding domain, and the third C-terminal domain is responsible for dimerization.</text>
</comment>
<evidence type="ECO:0000256" key="7">
    <source>
        <dbReference type="ARBA" id="ARBA00047464"/>
    </source>
</evidence>
<comment type="function">
    <text evidence="8">Catalyzes the NADPH-dependent reduction of glutamyl-tRNA(Glu) to glutamate 1-semialdehyde (GSA).</text>
</comment>
<feature type="domain" description="Glutamyl-tRNA reductase N-terminal" evidence="15">
    <location>
        <begin position="13"/>
        <end position="158"/>
    </location>
</feature>